<dbReference type="SUPFAM" id="SSF51735">
    <property type="entry name" value="NAD(P)-binding Rossmann-fold domains"/>
    <property type="match status" value="1"/>
</dbReference>
<gene>
    <name evidence="1" type="ORF">PPL_07249</name>
</gene>
<keyword evidence="2" id="KW-1185">Reference proteome</keyword>
<name>D3BET4_HETP5</name>
<dbReference type="Proteomes" id="UP000001396">
    <property type="component" value="Unassembled WGS sequence"/>
</dbReference>
<dbReference type="InterPro" id="IPR036291">
    <property type="entry name" value="NAD(P)-bd_dom_sf"/>
</dbReference>
<dbReference type="InterPro" id="IPR053354">
    <property type="entry name" value="MGDG_epimerase"/>
</dbReference>
<accession>D3BET4</accession>
<dbReference type="Pfam" id="PF00106">
    <property type="entry name" value="adh_short"/>
    <property type="match status" value="1"/>
</dbReference>
<comment type="caution">
    <text evidence="1">The sequence shown here is derived from an EMBL/GenBank/DDBJ whole genome shotgun (WGS) entry which is preliminary data.</text>
</comment>
<dbReference type="OMA" id="TWRETIN"/>
<proteinExistence type="predicted"/>
<protein>
    <submittedName>
        <fullName evidence="1">Uncharacterized protein</fullName>
    </submittedName>
</protein>
<dbReference type="RefSeq" id="XP_020432535.1">
    <property type="nucleotide sequence ID" value="XM_020578087.1"/>
</dbReference>
<dbReference type="InParanoid" id="D3BET4"/>
<dbReference type="AlphaFoldDB" id="D3BET4"/>
<dbReference type="STRING" id="670386.D3BET4"/>
<dbReference type="PANTHER" id="PTHR43558:SF8">
    <property type="entry name" value="SHORT-CHAIN DEHYDROGENASE_REDUCTASE FAMILY PROTEIN"/>
    <property type="match status" value="1"/>
</dbReference>
<sequence length="980" mass="113150">MYNHYPDNDEYNYNRIRPRNERIKNYNNKSDMKINVRSHDMRKLEKIKTKKRLQDRYDSDKANGIVKTNRFTKAGAQLFAYESRGSYPISQYQRIREEQIFRSLRISTLASSLKPAVFGTLKTNLAAKIADDIQISCTKFGNKIVTLVDMYPWNFIQLIMTYLPLPTCERMNQVWEKSDYNSSVGNIFSSIVYNSINLREMNSLKRKSVDRPIPNSQLLQFFEPSTGDIKEIFKYIGPIDREEAKARVIGTKCSFNTVSNLEEFKVGFNDFFTRRVLRNVTWKSEGFKVVVTGGSVLAGLTRLGADTESYKSYWAGEQAISYLPYVIGQKIRSYLEECSDTLYHVANSRFNGVSWQSSDIDLYLVCEDESIVPNKIGQLVKEITDCLTVAYKLLRTEHSITILPVYPYRPIQIVTTLLREISDHILYCDLDCTSFVYDPSANNIFTLERGRKSLNNRVNLISPNHGNMKRVLKYAYRGFTSVCFELCKHYPRCEDTQVDRLADRLYDDITKDNPNFDESELNRYRRDYVALENIPFGPSFTNINQLVDCLESRPDIKILKGIDEIASALRISPTIWKFTMPSPSKKCYQCNILMEDVKAEVAMCMKCKENNIFKLNQWNSIQLNGGNQAKYAVVTGARNKIGMQTALRLLRSGYFVLVTTRFPFSALANYQKEEDYLKWIDRLQIYGIDFRHLPSVDKFIKYILSKVPRLHILINNAAQTIRRPRAYYQSILKEEKRMKAIQSSSGESLKGQVILSKENINNLSLIPTYNNNNQSSVADCSQMTQIIVNKEDEELMNQELFPVDMVDEHGDQLDMRAKTTWNNEIEEISMEEMLEVQLINVTVPFMLISQLSPIMSQPRSFSLRNNNNDWSYIINVTSQEGSFNKSYQNGYHVHTNMAKASLNMMTLSTADQYFKKHIFICSVDPGWITKMTTNAKTTGVEPPLSSKDGAARILDPIYSHIKDPEFKHGVLYKHFIPSTW</sequence>
<dbReference type="EMBL" id="ADBJ01000031">
    <property type="protein sequence ID" value="EFA80415.1"/>
    <property type="molecule type" value="Genomic_DNA"/>
</dbReference>
<dbReference type="PANTHER" id="PTHR43558">
    <property type="entry name" value="REDUCTASE, PUTATIVE (AFU_ORTHOLOGUE AFUA_3G10540)-RELATED"/>
    <property type="match status" value="1"/>
</dbReference>
<evidence type="ECO:0000313" key="2">
    <source>
        <dbReference type="Proteomes" id="UP000001396"/>
    </source>
</evidence>
<dbReference type="InterPro" id="IPR002347">
    <property type="entry name" value="SDR_fam"/>
</dbReference>
<organism evidence="1 2">
    <name type="scientific">Heterostelium pallidum (strain ATCC 26659 / Pp 5 / PN500)</name>
    <name type="common">Cellular slime mold</name>
    <name type="synonym">Polysphondylium pallidum</name>
    <dbReference type="NCBI Taxonomy" id="670386"/>
    <lineage>
        <taxon>Eukaryota</taxon>
        <taxon>Amoebozoa</taxon>
        <taxon>Evosea</taxon>
        <taxon>Eumycetozoa</taxon>
        <taxon>Dictyostelia</taxon>
        <taxon>Acytosteliales</taxon>
        <taxon>Acytosteliaceae</taxon>
        <taxon>Heterostelium</taxon>
    </lineage>
</organism>
<dbReference type="GeneID" id="31362730"/>
<dbReference type="Gene3D" id="3.40.50.720">
    <property type="entry name" value="NAD(P)-binding Rossmann-like Domain"/>
    <property type="match status" value="2"/>
</dbReference>
<evidence type="ECO:0000313" key="1">
    <source>
        <dbReference type="EMBL" id="EFA80415.1"/>
    </source>
</evidence>
<reference evidence="1 2" key="1">
    <citation type="journal article" date="2011" name="Genome Res.">
        <title>Phylogeny-wide analysis of social amoeba genomes highlights ancient origins for complex intercellular communication.</title>
        <authorList>
            <person name="Heidel A.J."/>
            <person name="Lawal H.M."/>
            <person name="Felder M."/>
            <person name="Schilde C."/>
            <person name="Helps N.R."/>
            <person name="Tunggal B."/>
            <person name="Rivero F."/>
            <person name="John U."/>
            <person name="Schleicher M."/>
            <person name="Eichinger L."/>
            <person name="Platzer M."/>
            <person name="Noegel A.A."/>
            <person name="Schaap P."/>
            <person name="Gloeckner G."/>
        </authorList>
    </citation>
    <scope>NUCLEOTIDE SEQUENCE [LARGE SCALE GENOMIC DNA]</scope>
    <source>
        <strain evidence="2">ATCC 26659 / Pp 5 / PN500</strain>
    </source>
</reference>